<feature type="region of interest" description="Disordered" evidence="3">
    <location>
        <begin position="122"/>
        <end position="142"/>
    </location>
</feature>
<evidence type="ECO:0000256" key="3">
    <source>
        <dbReference type="SAM" id="MobiDB-lite"/>
    </source>
</evidence>
<gene>
    <name evidence="2 4" type="primary">rbfA</name>
    <name evidence="4" type="ORF">L0668_20185</name>
</gene>
<organism evidence="4 5">
    <name type="scientific">Paraglaciecola algarum</name>
    <dbReference type="NCBI Taxonomy" id="3050085"/>
    <lineage>
        <taxon>Bacteria</taxon>
        <taxon>Pseudomonadati</taxon>
        <taxon>Pseudomonadota</taxon>
        <taxon>Gammaproteobacteria</taxon>
        <taxon>Alteromonadales</taxon>
        <taxon>Alteromonadaceae</taxon>
        <taxon>Paraglaciecola</taxon>
    </lineage>
</organism>
<evidence type="ECO:0000313" key="5">
    <source>
        <dbReference type="Proteomes" id="UP001521137"/>
    </source>
</evidence>
<dbReference type="PANTHER" id="PTHR33515:SF1">
    <property type="entry name" value="RIBOSOME-BINDING FACTOR A, CHLOROPLASTIC-RELATED"/>
    <property type="match status" value="1"/>
</dbReference>
<dbReference type="HAMAP" id="MF_00003">
    <property type="entry name" value="RbfA"/>
    <property type="match status" value="1"/>
</dbReference>
<dbReference type="EMBL" id="JAKGAS010000020">
    <property type="protein sequence ID" value="MCF2950440.1"/>
    <property type="molecule type" value="Genomic_DNA"/>
</dbReference>
<dbReference type="NCBIfam" id="TIGR00082">
    <property type="entry name" value="rbfA"/>
    <property type="match status" value="1"/>
</dbReference>
<keyword evidence="1 2" id="KW-0690">Ribosome biogenesis</keyword>
<dbReference type="Pfam" id="PF02033">
    <property type="entry name" value="RBFA"/>
    <property type="match status" value="1"/>
</dbReference>
<reference evidence="4 5" key="1">
    <citation type="submission" date="2022-01" db="EMBL/GenBank/DDBJ databases">
        <title>Paraglaciecola sp. G1-23.</title>
        <authorList>
            <person name="Jin M.S."/>
            <person name="Han D.M."/>
            <person name="Kim H.M."/>
            <person name="Jeon C.O."/>
        </authorList>
    </citation>
    <scope>NUCLEOTIDE SEQUENCE [LARGE SCALE GENOMIC DNA]</scope>
    <source>
        <strain evidence="4 5">G1-23</strain>
    </source>
</reference>
<evidence type="ECO:0000313" key="4">
    <source>
        <dbReference type="EMBL" id="MCF2950440.1"/>
    </source>
</evidence>
<dbReference type="Proteomes" id="UP001521137">
    <property type="component" value="Unassembled WGS sequence"/>
</dbReference>
<comment type="caution">
    <text evidence="4">The sequence shown here is derived from an EMBL/GenBank/DDBJ whole genome shotgun (WGS) entry which is preliminary data.</text>
</comment>
<dbReference type="Gene3D" id="3.30.300.20">
    <property type="match status" value="1"/>
</dbReference>
<comment type="subunit">
    <text evidence="2">Monomer. Binds 30S ribosomal subunits, but not 50S ribosomal subunits or 70S ribosomes.</text>
</comment>
<dbReference type="PANTHER" id="PTHR33515">
    <property type="entry name" value="RIBOSOME-BINDING FACTOR A, CHLOROPLASTIC-RELATED"/>
    <property type="match status" value="1"/>
</dbReference>
<sequence length="142" mass="16238">MAREFSRTDRVGQQIHKEIASILQNEFKNRDPRLGMVTVSAVEVSRDLAYAKIFVTFFENDEEQIKNYLEILQDNKGFIRTLLASRMRMRAVPAVKFVRDGSLSEGIRISNLVDETISKDAERAKRAGQVSEQDNADKQSDE</sequence>
<dbReference type="InterPro" id="IPR023799">
    <property type="entry name" value="RbfA_dom_sf"/>
</dbReference>
<dbReference type="InterPro" id="IPR020053">
    <property type="entry name" value="Ribosome-bd_factorA_CS"/>
</dbReference>
<protein>
    <recommendedName>
        <fullName evidence="2">Ribosome-binding factor A</fullName>
    </recommendedName>
</protein>
<comment type="function">
    <text evidence="2">One of several proteins that assist in the late maturation steps of the functional core of the 30S ribosomal subunit. Associates with free 30S ribosomal subunits (but not with 30S subunits that are part of 70S ribosomes or polysomes). Required for efficient processing of 16S rRNA. May interact with the 5'-terminal helix region of 16S rRNA.</text>
</comment>
<dbReference type="PROSITE" id="PS01319">
    <property type="entry name" value="RBFA"/>
    <property type="match status" value="1"/>
</dbReference>
<dbReference type="RefSeq" id="WP_235314542.1">
    <property type="nucleotide sequence ID" value="NZ_JAKGAS010000020.1"/>
</dbReference>
<evidence type="ECO:0000256" key="1">
    <source>
        <dbReference type="ARBA" id="ARBA00022517"/>
    </source>
</evidence>
<comment type="subcellular location">
    <subcellularLocation>
        <location evidence="2">Cytoplasm</location>
    </subcellularLocation>
</comment>
<dbReference type="SUPFAM" id="SSF89919">
    <property type="entry name" value="Ribosome-binding factor A, RbfA"/>
    <property type="match status" value="1"/>
</dbReference>
<keyword evidence="2" id="KW-0963">Cytoplasm</keyword>
<dbReference type="InterPro" id="IPR000238">
    <property type="entry name" value="RbfA"/>
</dbReference>
<dbReference type="InterPro" id="IPR015946">
    <property type="entry name" value="KH_dom-like_a/b"/>
</dbReference>
<proteinExistence type="inferred from homology"/>
<name>A0ABS9DC62_9ALTE</name>
<comment type="similarity">
    <text evidence="2">Belongs to the RbfA family.</text>
</comment>
<keyword evidence="5" id="KW-1185">Reference proteome</keyword>
<evidence type="ECO:0000256" key="2">
    <source>
        <dbReference type="HAMAP-Rule" id="MF_00003"/>
    </source>
</evidence>
<accession>A0ABS9DC62</accession>